<organism evidence="2 3">
    <name type="scientific">Kribbella orskensis</name>
    <dbReference type="NCBI Taxonomy" id="2512216"/>
    <lineage>
        <taxon>Bacteria</taxon>
        <taxon>Bacillati</taxon>
        <taxon>Actinomycetota</taxon>
        <taxon>Actinomycetes</taxon>
        <taxon>Propionibacteriales</taxon>
        <taxon>Kribbellaceae</taxon>
        <taxon>Kribbella</taxon>
    </lineage>
</organism>
<feature type="compositionally biased region" description="Low complexity" evidence="1">
    <location>
        <begin position="38"/>
        <end position="53"/>
    </location>
</feature>
<feature type="region of interest" description="Disordered" evidence="1">
    <location>
        <begin position="38"/>
        <end position="76"/>
    </location>
</feature>
<proteinExistence type="predicted"/>
<reference evidence="2 3" key="1">
    <citation type="journal article" date="2015" name="Stand. Genomic Sci.">
        <title>Genomic Encyclopedia of Bacterial and Archaeal Type Strains, Phase III: the genomes of soil and plant-associated and newly described type strains.</title>
        <authorList>
            <person name="Whitman W.B."/>
            <person name="Woyke T."/>
            <person name="Klenk H.P."/>
            <person name="Zhou Y."/>
            <person name="Lilburn T.G."/>
            <person name="Beck B.J."/>
            <person name="De Vos P."/>
            <person name="Vandamme P."/>
            <person name="Eisen J.A."/>
            <person name="Garrity G."/>
            <person name="Hugenholtz P."/>
            <person name="Kyrpides N.C."/>
        </authorList>
    </citation>
    <scope>NUCLEOTIDE SEQUENCE [LARGE SCALE GENOMIC DNA]</scope>
    <source>
        <strain evidence="2 3">VKM Ac-2538</strain>
    </source>
</reference>
<accession>A0ABY2BFU8</accession>
<feature type="compositionally biased region" description="Pro residues" evidence="1">
    <location>
        <begin position="54"/>
        <end position="65"/>
    </location>
</feature>
<comment type="caution">
    <text evidence="2">The sequence shown here is derived from an EMBL/GenBank/DDBJ whole genome shotgun (WGS) entry which is preliminary data.</text>
</comment>
<evidence type="ECO:0000313" key="3">
    <source>
        <dbReference type="Proteomes" id="UP000295818"/>
    </source>
</evidence>
<sequence>MPKLDRRVVGRVFLGAALIVCLGVLAVGFHNADPVRPAAEPRAPHATAATPRPAVEPPGPAPSPRSVPGIRMGATPRSDGTFDVVETITLRIPTDRLILAAPSTALAGATFAASRPRANSVVLRAGGLLVPMRPAEVGTLRVVLLDSPADRIELHYRLSGAIIRSVPSKPNRALGLVAPLAAGLDGSLPTTLTVTRARNLFCPLLSSARQRCAAEVPHGMTALPGLTADDATVVVQLDLPQP</sequence>
<keyword evidence="3" id="KW-1185">Reference proteome</keyword>
<protein>
    <submittedName>
        <fullName evidence="2">Uncharacterized protein</fullName>
    </submittedName>
</protein>
<evidence type="ECO:0000256" key="1">
    <source>
        <dbReference type="SAM" id="MobiDB-lite"/>
    </source>
</evidence>
<dbReference type="Proteomes" id="UP000295818">
    <property type="component" value="Unassembled WGS sequence"/>
</dbReference>
<evidence type="ECO:0000313" key="2">
    <source>
        <dbReference type="EMBL" id="TCO18859.1"/>
    </source>
</evidence>
<name>A0ABY2BFU8_9ACTN</name>
<gene>
    <name evidence="2" type="ORF">EV644_11197</name>
</gene>
<dbReference type="EMBL" id="SLWM01000011">
    <property type="protein sequence ID" value="TCO18859.1"/>
    <property type="molecule type" value="Genomic_DNA"/>
</dbReference>